<sequence>MTSAAAGVGGARRRSRSLDPWGTAPAEVGGARGRGRRRRRARSSTRESLDAADDPDSEG</sequence>
<name>A0A4S8J5G8_MUSBA</name>
<organism evidence="2 3">
    <name type="scientific">Musa balbisiana</name>
    <name type="common">Banana</name>
    <dbReference type="NCBI Taxonomy" id="52838"/>
    <lineage>
        <taxon>Eukaryota</taxon>
        <taxon>Viridiplantae</taxon>
        <taxon>Streptophyta</taxon>
        <taxon>Embryophyta</taxon>
        <taxon>Tracheophyta</taxon>
        <taxon>Spermatophyta</taxon>
        <taxon>Magnoliopsida</taxon>
        <taxon>Liliopsida</taxon>
        <taxon>Zingiberales</taxon>
        <taxon>Musaceae</taxon>
        <taxon>Musa</taxon>
    </lineage>
</organism>
<feature type="region of interest" description="Disordered" evidence="1">
    <location>
        <begin position="1"/>
        <end position="59"/>
    </location>
</feature>
<feature type="compositionally biased region" description="Acidic residues" evidence="1">
    <location>
        <begin position="50"/>
        <end position="59"/>
    </location>
</feature>
<evidence type="ECO:0000313" key="3">
    <source>
        <dbReference type="Proteomes" id="UP000317650"/>
    </source>
</evidence>
<dbReference type="Proteomes" id="UP000317650">
    <property type="component" value="Chromosome 11"/>
</dbReference>
<protein>
    <submittedName>
        <fullName evidence="2">Uncharacterized protein</fullName>
    </submittedName>
</protein>
<dbReference type="AlphaFoldDB" id="A0A4S8J5G8"/>
<keyword evidence="3" id="KW-1185">Reference proteome</keyword>
<reference evidence="2 3" key="1">
    <citation type="journal article" date="2019" name="Nat. Plants">
        <title>Genome sequencing of Musa balbisiana reveals subgenome evolution and function divergence in polyploid bananas.</title>
        <authorList>
            <person name="Yao X."/>
        </authorList>
    </citation>
    <scope>NUCLEOTIDE SEQUENCE [LARGE SCALE GENOMIC DNA]</scope>
    <source>
        <strain evidence="3">cv. DH-PKW</strain>
        <tissue evidence="2">Leaves</tissue>
    </source>
</reference>
<evidence type="ECO:0000313" key="2">
    <source>
        <dbReference type="EMBL" id="THU55752.1"/>
    </source>
</evidence>
<feature type="compositionally biased region" description="Basic residues" evidence="1">
    <location>
        <begin position="33"/>
        <end position="43"/>
    </location>
</feature>
<gene>
    <name evidence="2" type="ORF">C4D60_Mb11t09870</name>
</gene>
<dbReference type="EMBL" id="PYDT01000007">
    <property type="protein sequence ID" value="THU55752.1"/>
    <property type="molecule type" value="Genomic_DNA"/>
</dbReference>
<proteinExistence type="predicted"/>
<accession>A0A4S8J5G8</accession>
<evidence type="ECO:0000256" key="1">
    <source>
        <dbReference type="SAM" id="MobiDB-lite"/>
    </source>
</evidence>
<comment type="caution">
    <text evidence="2">The sequence shown here is derived from an EMBL/GenBank/DDBJ whole genome shotgun (WGS) entry which is preliminary data.</text>
</comment>